<dbReference type="Gene3D" id="3.30.465.10">
    <property type="match status" value="1"/>
</dbReference>
<dbReference type="GO" id="GO:0004458">
    <property type="term" value="F:D-lactate dehydrogenase (cytochrome) activity"/>
    <property type="evidence" value="ECO:0007669"/>
    <property type="project" value="UniProtKB-EC"/>
</dbReference>
<keyword evidence="3" id="KW-0285">Flavoprotein</keyword>
<evidence type="ECO:0000256" key="4">
    <source>
        <dbReference type="ARBA" id="ARBA00022827"/>
    </source>
</evidence>
<comment type="cofactor">
    <cofactor evidence="1">
        <name>FAD</name>
        <dbReference type="ChEBI" id="CHEBI:57692"/>
    </cofactor>
</comment>
<dbReference type="Gene3D" id="1.10.45.10">
    <property type="entry name" value="Vanillyl-alcohol Oxidase, Chain A, domain 4"/>
    <property type="match status" value="1"/>
</dbReference>
<dbReference type="Proteomes" id="UP000295371">
    <property type="component" value="Unassembled WGS sequence"/>
</dbReference>
<evidence type="ECO:0000256" key="2">
    <source>
        <dbReference type="ARBA" id="ARBA00008000"/>
    </source>
</evidence>
<evidence type="ECO:0000313" key="10">
    <source>
        <dbReference type="Proteomes" id="UP000295371"/>
    </source>
</evidence>
<keyword evidence="10" id="KW-1185">Reference proteome</keyword>
<dbReference type="Gene3D" id="3.30.70.2740">
    <property type="match status" value="1"/>
</dbReference>
<keyword evidence="6" id="KW-0560">Oxidoreductase</keyword>
<dbReference type="GO" id="GO:0008720">
    <property type="term" value="F:D-lactate dehydrogenase (NAD+) activity"/>
    <property type="evidence" value="ECO:0007669"/>
    <property type="project" value="TreeGrafter"/>
</dbReference>
<reference evidence="9 10" key="1">
    <citation type="submission" date="2019-03" db="EMBL/GenBank/DDBJ databases">
        <title>Genomic Encyclopedia of Archaeal and Bacterial Type Strains, Phase II (KMG-II): from individual species to whole genera.</title>
        <authorList>
            <person name="Goeker M."/>
        </authorList>
    </citation>
    <scope>NUCLEOTIDE SEQUENCE [LARGE SCALE GENOMIC DNA]</scope>
    <source>
        <strain evidence="9 10">DSM 24323</strain>
    </source>
</reference>
<evidence type="ECO:0000313" key="9">
    <source>
        <dbReference type="EMBL" id="TDT29880.1"/>
    </source>
</evidence>
<evidence type="ECO:0000256" key="1">
    <source>
        <dbReference type="ARBA" id="ARBA00001974"/>
    </source>
</evidence>
<accession>A0A4R7IYT3</accession>
<proteinExistence type="inferred from homology"/>
<dbReference type="GO" id="GO:0071949">
    <property type="term" value="F:FAD binding"/>
    <property type="evidence" value="ECO:0007669"/>
    <property type="project" value="InterPro"/>
</dbReference>
<dbReference type="PANTHER" id="PTHR11748:SF111">
    <property type="entry name" value="D-LACTATE DEHYDROGENASE, MITOCHONDRIAL-RELATED"/>
    <property type="match status" value="1"/>
</dbReference>
<dbReference type="FunFam" id="3.30.465.10:FF:000016">
    <property type="entry name" value="probable D-lactate dehydrogenase, mitochondrial"/>
    <property type="match status" value="1"/>
</dbReference>
<dbReference type="InterPro" id="IPR016164">
    <property type="entry name" value="FAD-linked_Oxase-like_C"/>
</dbReference>
<keyword evidence="5" id="KW-0809">Transit peptide</keyword>
<evidence type="ECO:0000256" key="5">
    <source>
        <dbReference type="ARBA" id="ARBA00022946"/>
    </source>
</evidence>
<dbReference type="EMBL" id="SOAW01000003">
    <property type="protein sequence ID" value="TDT29880.1"/>
    <property type="molecule type" value="Genomic_DNA"/>
</dbReference>
<dbReference type="InterPro" id="IPR006094">
    <property type="entry name" value="Oxid_FAD_bind_N"/>
</dbReference>
<dbReference type="InterPro" id="IPR036318">
    <property type="entry name" value="FAD-bd_PCMH-like_sf"/>
</dbReference>
<dbReference type="InterPro" id="IPR016169">
    <property type="entry name" value="FAD-bd_PCMH_sub2"/>
</dbReference>
<dbReference type="GO" id="GO:1903457">
    <property type="term" value="P:lactate catabolic process"/>
    <property type="evidence" value="ECO:0007669"/>
    <property type="project" value="TreeGrafter"/>
</dbReference>
<keyword evidence="4" id="KW-0274">FAD</keyword>
<evidence type="ECO:0000256" key="6">
    <source>
        <dbReference type="ARBA" id="ARBA00023002"/>
    </source>
</evidence>
<comment type="similarity">
    <text evidence="2">Belongs to the FAD-binding oxidoreductase/transferase type 4 family.</text>
</comment>
<dbReference type="FunFam" id="3.30.70.2740:FF:000001">
    <property type="entry name" value="D-lactate dehydrogenase mitochondrial"/>
    <property type="match status" value="1"/>
</dbReference>
<dbReference type="PANTHER" id="PTHR11748">
    <property type="entry name" value="D-LACTATE DEHYDROGENASE"/>
    <property type="match status" value="1"/>
</dbReference>
<name>A0A4R7IYT3_9ACTN</name>
<gene>
    <name evidence="9" type="ORF">CLV29_2902</name>
</gene>
<protein>
    <recommendedName>
        <fullName evidence="7">D-lactate dehydrogenase (cytochrome)</fullName>
        <ecNumber evidence="7">1.1.2.4</ecNumber>
    </recommendedName>
</protein>
<evidence type="ECO:0000256" key="3">
    <source>
        <dbReference type="ARBA" id="ARBA00022630"/>
    </source>
</evidence>
<dbReference type="EC" id="1.1.2.4" evidence="7"/>
<dbReference type="InterPro" id="IPR016171">
    <property type="entry name" value="Vanillyl_alc_oxidase_C-sub2"/>
</dbReference>
<sequence>MNTSPGTAEAVAELCAALPQVVSTDPAVRAAASHDRSHHESAPPLAVITPTDTEQVSTALRICHRHRLPVVTRGSATGLEGGSNAFDGSVVLDLRAMDRIVAIHAADFDAVVQPGVMKSSLNAALDPHGLFFPGGPGVDASMGGMISTRASGTNAVRYGTMREQVLALTAVLADGRIIHTGTRARKSAAGYDLTHLLVGAEGTLAVITEATVKVYGKPDATAAMICSLDSISDATAVVQQALTREVPLARVELIDDITMGAINAWTGSEFVVAPTVIFEVTGSRLAVQENVELLGDLARSVGATGIRIATDPTEVAEIWSARAQVLPSTAALVPDARTWSTDVCVPISRLAECIALTQADVAETGILAPIVGHVGDGNFHLAIVLPPDDPEARERAGLVNERLIDRALSMGGTCTGEHGIGVGKVAALAREHHDALPVMQLIKDALDPRHILNPGVILTDPTTDRR</sequence>
<feature type="domain" description="FAD-binding PCMH-type" evidence="8">
    <location>
        <begin position="40"/>
        <end position="217"/>
    </location>
</feature>
<dbReference type="Pfam" id="PF01565">
    <property type="entry name" value="FAD_binding_4"/>
    <property type="match status" value="1"/>
</dbReference>
<dbReference type="SUPFAM" id="SSF56176">
    <property type="entry name" value="FAD-binding/transporter-associated domain-like"/>
    <property type="match status" value="1"/>
</dbReference>
<dbReference type="Pfam" id="PF02913">
    <property type="entry name" value="FAD-oxidase_C"/>
    <property type="match status" value="1"/>
</dbReference>
<dbReference type="PROSITE" id="PS51387">
    <property type="entry name" value="FAD_PCMH"/>
    <property type="match status" value="1"/>
</dbReference>
<dbReference type="InterPro" id="IPR016166">
    <property type="entry name" value="FAD-bd_PCMH"/>
</dbReference>
<organism evidence="9 10">
    <name type="scientific">Naumannella halotolerans</name>
    <dbReference type="NCBI Taxonomy" id="993414"/>
    <lineage>
        <taxon>Bacteria</taxon>
        <taxon>Bacillati</taxon>
        <taxon>Actinomycetota</taxon>
        <taxon>Actinomycetes</taxon>
        <taxon>Propionibacteriales</taxon>
        <taxon>Propionibacteriaceae</taxon>
        <taxon>Naumannella</taxon>
    </lineage>
</organism>
<evidence type="ECO:0000256" key="7">
    <source>
        <dbReference type="ARBA" id="ARBA00038897"/>
    </source>
</evidence>
<dbReference type="InterPro" id="IPR004113">
    <property type="entry name" value="FAD-bd_oxidored_4_C"/>
</dbReference>
<dbReference type="AlphaFoldDB" id="A0A4R7IYT3"/>
<comment type="caution">
    <text evidence="9">The sequence shown here is derived from an EMBL/GenBank/DDBJ whole genome shotgun (WGS) entry which is preliminary data.</text>
</comment>
<dbReference type="SUPFAM" id="SSF55103">
    <property type="entry name" value="FAD-linked oxidases, C-terminal domain"/>
    <property type="match status" value="1"/>
</dbReference>
<evidence type="ECO:0000259" key="8">
    <source>
        <dbReference type="PROSITE" id="PS51387"/>
    </source>
</evidence>